<organism evidence="1 2">
    <name type="scientific">Staurois parvus</name>
    <dbReference type="NCBI Taxonomy" id="386267"/>
    <lineage>
        <taxon>Eukaryota</taxon>
        <taxon>Metazoa</taxon>
        <taxon>Chordata</taxon>
        <taxon>Craniata</taxon>
        <taxon>Vertebrata</taxon>
        <taxon>Euteleostomi</taxon>
        <taxon>Amphibia</taxon>
        <taxon>Batrachia</taxon>
        <taxon>Anura</taxon>
        <taxon>Neobatrachia</taxon>
        <taxon>Ranoidea</taxon>
        <taxon>Ranidae</taxon>
        <taxon>Staurois</taxon>
    </lineage>
</organism>
<protein>
    <submittedName>
        <fullName evidence="1">Uncharacterized protein</fullName>
    </submittedName>
</protein>
<proteinExistence type="predicted"/>
<evidence type="ECO:0000313" key="1">
    <source>
        <dbReference type="EMBL" id="CAI9558500.1"/>
    </source>
</evidence>
<reference evidence="1" key="1">
    <citation type="submission" date="2023-05" db="EMBL/GenBank/DDBJ databases">
        <authorList>
            <person name="Stuckert A."/>
        </authorList>
    </citation>
    <scope>NUCLEOTIDE SEQUENCE</scope>
</reference>
<name>A0ABN9CEI4_9NEOB</name>
<evidence type="ECO:0000313" key="2">
    <source>
        <dbReference type="Proteomes" id="UP001162483"/>
    </source>
</evidence>
<gene>
    <name evidence="1" type="ORF">SPARVUS_LOCUS4896870</name>
</gene>
<sequence>EKSSAGTTFEITLLQIALIKTVPYKYTASSGKRQIVFKVGNKVWPVLNTHLLLQNFHCYQFIFIKYKNLCSSYTSHMPRGGLNIWKLGHCPRARGQ</sequence>
<feature type="non-terminal residue" evidence="1">
    <location>
        <position position="1"/>
    </location>
</feature>
<dbReference type="Proteomes" id="UP001162483">
    <property type="component" value="Unassembled WGS sequence"/>
</dbReference>
<dbReference type="EMBL" id="CATNWA010009707">
    <property type="protein sequence ID" value="CAI9558500.1"/>
    <property type="molecule type" value="Genomic_DNA"/>
</dbReference>
<accession>A0ABN9CEI4</accession>
<keyword evidence="2" id="KW-1185">Reference proteome</keyword>
<comment type="caution">
    <text evidence="1">The sequence shown here is derived from an EMBL/GenBank/DDBJ whole genome shotgun (WGS) entry which is preliminary data.</text>
</comment>